<protein>
    <submittedName>
        <fullName evidence="1">Uncharacterized protein</fullName>
    </submittedName>
</protein>
<sequence length="260" mass="28883">MLIDGKTDDWKSENVVSQSDGMKLSVKSDEAYLYFLVQLGEHTFGQEPIYIAADTIAGQGNSTYNGLTFSSDADFLIVLNGETDSAMLVDPYYDVFQYQYAVQNTLVEPIEHQFDKNSGTFVPLYAAMNREIVLPNSETVIPFSKFDAGELTYGISDPASAEFYSLADFYAGDGVVELRIPWLLFSVRDPGTKNIIADWNVTGAVTGQSVESFAFAVCSAESANPVPFGTYTWESWDLPTYHERLKKSYTIVQECFSTIP</sequence>
<dbReference type="AlphaFoldDB" id="A0A644YDM1"/>
<organism evidence="1">
    <name type="scientific">bioreactor metagenome</name>
    <dbReference type="NCBI Taxonomy" id="1076179"/>
    <lineage>
        <taxon>unclassified sequences</taxon>
        <taxon>metagenomes</taxon>
        <taxon>ecological metagenomes</taxon>
    </lineage>
</organism>
<reference evidence="1" key="1">
    <citation type="submission" date="2019-08" db="EMBL/GenBank/DDBJ databases">
        <authorList>
            <person name="Kucharzyk K."/>
            <person name="Murdoch R.W."/>
            <person name="Higgins S."/>
            <person name="Loffler F."/>
        </authorList>
    </citation>
    <scope>NUCLEOTIDE SEQUENCE</scope>
</reference>
<dbReference type="EMBL" id="VSSQ01004788">
    <property type="protein sequence ID" value="MPM26635.1"/>
    <property type="molecule type" value="Genomic_DNA"/>
</dbReference>
<evidence type="ECO:0000313" key="1">
    <source>
        <dbReference type="EMBL" id="MPM26635.1"/>
    </source>
</evidence>
<name>A0A644YDM1_9ZZZZ</name>
<proteinExistence type="predicted"/>
<gene>
    <name evidence="1" type="ORF">SDC9_73139</name>
</gene>
<accession>A0A644YDM1</accession>
<comment type="caution">
    <text evidence="1">The sequence shown here is derived from an EMBL/GenBank/DDBJ whole genome shotgun (WGS) entry which is preliminary data.</text>
</comment>